<reference evidence="2" key="1">
    <citation type="journal article" date="2020" name="bioRxiv">
        <title>Chromosome-level reference genome of the European wasp spider Argiope bruennichi: a resource for studies on range expansion and evolutionary adaptation.</title>
        <authorList>
            <person name="Sheffer M.M."/>
            <person name="Hoppe A."/>
            <person name="Krehenwinkel H."/>
            <person name="Uhl G."/>
            <person name="Kuss A.W."/>
            <person name="Jensen L."/>
            <person name="Jensen C."/>
            <person name="Gillespie R.G."/>
            <person name="Hoff K.J."/>
            <person name="Prost S."/>
        </authorList>
    </citation>
    <scope>NUCLEOTIDE SEQUENCE</scope>
</reference>
<keyword evidence="1" id="KW-1133">Transmembrane helix</keyword>
<gene>
    <name evidence="2" type="ORF">HNY73_009010</name>
</gene>
<evidence type="ECO:0000313" key="3">
    <source>
        <dbReference type="Proteomes" id="UP000807504"/>
    </source>
</evidence>
<dbReference type="AlphaFoldDB" id="A0A8T0FDB1"/>
<dbReference type="EMBL" id="JABXBU010000015">
    <property type="protein sequence ID" value="KAF8787409.1"/>
    <property type="molecule type" value="Genomic_DNA"/>
</dbReference>
<comment type="caution">
    <text evidence="2">The sequence shown here is derived from an EMBL/GenBank/DDBJ whole genome shotgun (WGS) entry which is preliminary data.</text>
</comment>
<reference evidence="2" key="2">
    <citation type="submission" date="2020-06" db="EMBL/GenBank/DDBJ databases">
        <authorList>
            <person name="Sheffer M."/>
        </authorList>
    </citation>
    <scope>NUCLEOTIDE SEQUENCE</scope>
</reference>
<feature type="transmembrane region" description="Helical" evidence="1">
    <location>
        <begin position="6"/>
        <end position="29"/>
    </location>
</feature>
<evidence type="ECO:0000313" key="2">
    <source>
        <dbReference type="EMBL" id="KAF8787409.1"/>
    </source>
</evidence>
<keyword evidence="3" id="KW-1185">Reference proteome</keyword>
<name>A0A8T0FDB1_ARGBR</name>
<keyword evidence="1" id="KW-0472">Membrane</keyword>
<protein>
    <submittedName>
        <fullName evidence="2">Uncharacterized protein</fullName>
    </submittedName>
</protein>
<feature type="transmembrane region" description="Helical" evidence="1">
    <location>
        <begin position="36"/>
        <end position="56"/>
    </location>
</feature>
<proteinExistence type="predicted"/>
<sequence>MTYSYWEFACGICLLFTAIWTQVLTVYYFEICSALLSNMCHFLSLIEMIFGVQAMLKGLLGDLDEEGIFRFA</sequence>
<evidence type="ECO:0000256" key="1">
    <source>
        <dbReference type="SAM" id="Phobius"/>
    </source>
</evidence>
<keyword evidence="1" id="KW-0812">Transmembrane</keyword>
<accession>A0A8T0FDB1</accession>
<dbReference type="Proteomes" id="UP000807504">
    <property type="component" value="Unassembled WGS sequence"/>
</dbReference>
<organism evidence="2 3">
    <name type="scientific">Argiope bruennichi</name>
    <name type="common">Wasp spider</name>
    <name type="synonym">Aranea bruennichi</name>
    <dbReference type="NCBI Taxonomy" id="94029"/>
    <lineage>
        <taxon>Eukaryota</taxon>
        <taxon>Metazoa</taxon>
        <taxon>Ecdysozoa</taxon>
        <taxon>Arthropoda</taxon>
        <taxon>Chelicerata</taxon>
        <taxon>Arachnida</taxon>
        <taxon>Araneae</taxon>
        <taxon>Araneomorphae</taxon>
        <taxon>Entelegynae</taxon>
        <taxon>Araneoidea</taxon>
        <taxon>Araneidae</taxon>
        <taxon>Argiope</taxon>
    </lineage>
</organism>